<dbReference type="Proteomes" id="UP000002279">
    <property type="component" value="Chromosome 1"/>
</dbReference>
<dbReference type="CDD" id="cd00477">
    <property type="entry name" value="FTHFS"/>
    <property type="match status" value="1"/>
</dbReference>
<dbReference type="PROSITE" id="PS00721">
    <property type="entry name" value="FTHFS_1"/>
    <property type="match status" value="1"/>
</dbReference>
<evidence type="ECO:0000256" key="3">
    <source>
        <dbReference type="ARBA" id="ARBA00005559"/>
    </source>
</evidence>
<dbReference type="GO" id="GO:0046655">
    <property type="term" value="P:folic acid metabolic process"/>
    <property type="evidence" value="ECO:0007669"/>
    <property type="project" value="Ensembl"/>
</dbReference>
<proteinExistence type="inferred from homology"/>
<dbReference type="FunFam" id="3.40.50.300:FF:001123">
    <property type="entry name" value="C-1-tetrahydrofolate synthase, cytoplasmic isoform X2"/>
    <property type="match status" value="1"/>
</dbReference>
<evidence type="ECO:0000256" key="7">
    <source>
        <dbReference type="ARBA" id="ARBA00012776"/>
    </source>
</evidence>
<dbReference type="InterPro" id="IPR036291">
    <property type="entry name" value="NAD(P)-bd_dom_sf"/>
</dbReference>
<comment type="similarity">
    <text evidence="4">In the C-terminal section; belongs to the formate--tetrahydrofolate ligase family.</text>
</comment>
<feature type="compositionally biased region" description="Low complexity" evidence="22">
    <location>
        <begin position="111"/>
        <end position="124"/>
    </location>
</feature>
<evidence type="ECO:0000256" key="10">
    <source>
        <dbReference type="ARBA" id="ARBA00022490"/>
    </source>
</evidence>
<comment type="catalytic activity">
    <reaction evidence="19">
        <text>(6R)-5,10-methenyltetrahydrofolate + H2O = (6R)-10-formyltetrahydrofolate + H(+)</text>
        <dbReference type="Rhea" id="RHEA:23700"/>
        <dbReference type="ChEBI" id="CHEBI:15377"/>
        <dbReference type="ChEBI" id="CHEBI:15378"/>
        <dbReference type="ChEBI" id="CHEBI:57455"/>
        <dbReference type="ChEBI" id="CHEBI:195366"/>
        <dbReference type="EC" id="3.5.4.9"/>
    </reaction>
</comment>
<evidence type="ECO:0000259" key="24">
    <source>
        <dbReference type="Pfam" id="PF02882"/>
    </source>
</evidence>
<dbReference type="InterPro" id="IPR020867">
    <property type="entry name" value="THF_DH/CycHdrlase_CS"/>
</dbReference>
<keyword evidence="26" id="KW-1185">Reference proteome</keyword>
<dbReference type="FunCoup" id="A0A6I8NXQ5">
    <property type="interactions" value="1766"/>
</dbReference>
<evidence type="ECO:0000256" key="12">
    <source>
        <dbReference type="ARBA" id="ARBA00022598"/>
    </source>
</evidence>
<dbReference type="PRINTS" id="PR00085">
    <property type="entry name" value="THFDHDRGNASE"/>
</dbReference>
<dbReference type="Pfam" id="PF02882">
    <property type="entry name" value="THF_DHG_CYH_C"/>
    <property type="match status" value="1"/>
</dbReference>
<keyword evidence="10" id="KW-0963">Cytoplasm</keyword>
<feature type="compositionally biased region" description="Low complexity" evidence="22">
    <location>
        <begin position="87"/>
        <end position="103"/>
    </location>
</feature>
<dbReference type="Gene3D" id="1.10.8.770">
    <property type="match status" value="1"/>
</dbReference>
<evidence type="ECO:0000256" key="18">
    <source>
        <dbReference type="ARBA" id="ARBA00023268"/>
    </source>
</evidence>
<keyword evidence="17" id="KW-0560">Oxidoreductase</keyword>
<feature type="compositionally biased region" description="Pro residues" evidence="22">
    <location>
        <begin position="64"/>
        <end position="74"/>
    </location>
</feature>
<dbReference type="InterPro" id="IPR046346">
    <property type="entry name" value="Aminoacid_DH-like_N_sf"/>
</dbReference>
<comment type="function">
    <text evidence="21">Trifunctional enzyme that catalyzes the interconversion of three forms of one-carbon-substituted tetrahydrofolate: (6R)-5,10-methylene-5,6,7,8-tetrahydrofolate, 5,10-methenyltetrahydrofolate and (6S)-10-formyltetrahydrofolate. These derivatives of tetrahydrofolate are differentially required in nucleotide and amino acid biosynthesis, (6S)-10-formyltetrahydrofolate being required for purine biosynthesis while (6R)-5,10-methylene-5,6,7,8-tetrahydrofolate is used for serine and methionine biosynthesis for instance.</text>
</comment>
<evidence type="ECO:0000256" key="14">
    <source>
        <dbReference type="ARBA" id="ARBA00022801"/>
    </source>
</evidence>
<dbReference type="Gene3D" id="3.10.410.10">
    <property type="entry name" value="Formyltetrahydrofolate synthetase, domain 3"/>
    <property type="match status" value="1"/>
</dbReference>
<evidence type="ECO:0000259" key="23">
    <source>
        <dbReference type="Pfam" id="PF00763"/>
    </source>
</evidence>
<evidence type="ECO:0000256" key="20">
    <source>
        <dbReference type="ARBA" id="ARBA00049033"/>
    </source>
</evidence>
<evidence type="ECO:0000256" key="22">
    <source>
        <dbReference type="SAM" id="MobiDB-lite"/>
    </source>
</evidence>
<dbReference type="OMA" id="QPIMFRR"/>
<dbReference type="PROSITE" id="PS00722">
    <property type="entry name" value="FTHFS_2"/>
    <property type="match status" value="1"/>
</dbReference>
<dbReference type="PANTHER" id="PTHR48099">
    <property type="entry name" value="C-1-TETRAHYDROFOLATE SYNTHASE, CYTOPLASMIC-RELATED"/>
    <property type="match status" value="1"/>
</dbReference>
<dbReference type="GO" id="GO:0035999">
    <property type="term" value="P:tetrahydrofolate interconversion"/>
    <property type="evidence" value="ECO:0007669"/>
    <property type="project" value="UniProtKB-UniPathway"/>
</dbReference>
<dbReference type="Bgee" id="ENSOANG00000051013">
    <property type="expression patterns" value="Expressed in liver and 8 other cell types or tissues"/>
</dbReference>
<comment type="subcellular location">
    <subcellularLocation>
        <location evidence="1">Cytoplasm</location>
    </subcellularLocation>
</comment>
<dbReference type="Pfam" id="PF00763">
    <property type="entry name" value="THF_DHG_CYH"/>
    <property type="match status" value="1"/>
</dbReference>
<evidence type="ECO:0000256" key="1">
    <source>
        <dbReference type="ARBA" id="ARBA00004496"/>
    </source>
</evidence>
<comment type="pathway">
    <text evidence="2">One-carbon metabolism; tetrahydrofolate interconversion.</text>
</comment>
<dbReference type="FunFam" id="3.10.410.10:FF:000001">
    <property type="entry name" value="Putative formate--tetrahydrofolate ligase"/>
    <property type="match status" value="1"/>
</dbReference>
<dbReference type="InParanoid" id="A0A6I8NXQ5"/>
<dbReference type="GO" id="GO:0009257">
    <property type="term" value="P:10-formyltetrahydrofolate biosynthetic process"/>
    <property type="evidence" value="ECO:0007669"/>
    <property type="project" value="Ensembl"/>
</dbReference>
<dbReference type="SUPFAM" id="SSF52540">
    <property type="entry name" value="P-loop containing nucleoside triphosphate hydrolases"/>
    <property type="match status" value="1"/>
</dbReference>
<dbReference type="Gene3D" id="3.40.50.720">
    <property type="entry name" value="NAD(P)-binding Rossmann-like Domain"/>
    <property type="match status" value="1"/>
</dbReference>
<dbReference type="EC" id="1.5.1.5" evidence="8"/>
<organism evidence="25 26">
    <name type="scientific">Ornithorhynchus anatinus</name>
    <name type="common">Duckbill platypus</name>
    <dbReference type="NCBI Taxonomy" id="9258"/>
    <lineage>
        <taxon>Eukaryota</taxon>
        <taxon>Metazoa</taxon>
        <taxon>Chordata</taxon>
        <taxon>Craniata</taxon>
        <taxon>Vertebrata</taxon>
        <taxon>Euteleostomi</taxon>
        <taxon>Mammalia</taxon>
        <taxon>Monotremata</taxon>
        <taxon>Ornithorhynchidae</taxon>
        <taxon>Ornithorhynchus</taxon>
    </lineage>
</organism>
<dbReference type="PANTHER" id="PTHR48099:SF1">
    <property type="entry name" value="C-1-TETRAHYDROFOLATE SYNTHASE, CYTOPLASMIC"/>
    <property type="match status" value="1"/>
</dbReference>
<evidence type="ECO:0000256" key="15">
    <source>
        <dbReference type="ARBA" id="ARBA00022840"/>
    </source>
</evidence>
<dbReference type="InterPro" id="IPR000672">
    <property type="entry name" value="THF_DH/CycHdrlase"/>
</dbReference>
<keyword evidence="14" id="KW-0378">Hydrolase</keyword>
<evidence type="ECO:0000256" key="9">
    <source>
        <dbReference type="ARBA" id="ARBA00017592"/>
    </source>
</evidence>
<feature type="compositionally biased region" description="Basic and acidic residues" evidence="22">
    <location>
        <begin position="164"/>
        <end position="174"/>
    </location>
</feature>
<evidence type="ECO:0000256" key="16">
    <source>
        <dbReference type="ARBA" id="ARBA00022857"/>
    </source>
</evidence>
<comment type="similarity">
    <text evidence="3">In the N-terminal section; belongs to the tetrahydrofolate dehydrogenase/cyclohydrolase family.</text>
</comment>
<evidence type="ECO:0000313" key="25">
    <source>
        <dbReference type="Ensembl" id="ENSOANP00000046140.1"/>
    </source>
</evidence>
<evidence type="ECO:0000256" key="6">
    <source>
        <dbReference type="ARBA" id="ARBA00012295"/>
    </source>
</evidence>
<dbReference type="FunFam" id="3.40.50.300:FF:000245">
    <property type="entry name" value="C-1-tetrahydrofolate synthase, cytoplasmic"/>
    <property type="match status" value="1"/>
</dbReference>
<evidence type="ECO:0000256" key="21">
    <source>
        <dbReference type="ARBA" id="ARBA00059708"/>
    </source>
</evidence>
<dbReference type="HAMAP" id="MF_01576">
    <property type="entry name" value="THF_DHG_CYH"/>
    <property type="match status" value="1"/>
</dbReference>
<evidence type="ECO:0000256" key="4">
    <source>
        <dbReference type="ARBA" id="ARBA00006985"/>
    </source>
</evidence>
<feature type="region of interest" description="Disordered" evidence="22">
    <location>
        <begin position="1"/>
        <end position="207"/>
    </location>
</feature>
<dbReference type="InterPro" id="IPR020631">
    <property type="entry name" value="THF_DH/CycHdrlase_NAD-bd_dom"/>
</dbReference>
<dbReference type="GO" id="GO:0005829">
    <property type="term" value="C:cytosol"/>
    <property type="evidence" value="ECO:0007669"/>
    <property type="project" value="Ensembl"/>
</dbReference>
<name>A0A6I8NXQ5_ORNAN</name>
<comment type="catalytic activity">
    <reaction evidence="20">
        <text>(6S)-5,6,7,8-tetrahydrofolate + formate + ATP = (6R)-10-formyltetrahydrofolate + ADP + phosphate</text>
        <dbReference type="Rhea" id="RHEA:20221"/>
        <dbReference type="ChEBI" id="CHEBI:15740"/>
        <dbReference type="ChEBI" id="CHEBI:30616"/>
        <dbReference type="ChEBI" id="CHEBI:43474"/>
        <dbReference type="ChEBI" id="CHEBI:57453"/>
        <dbReference type="ChEBI" id="CHEBI:195366"/>
        <dbReference type="ChEBI" id="CHEBI:456216"/>
        <dbReference type="EC" id="6.3.4.3"/>
    </reaction>
</comment>
<keyword evidence="15" id="KW-0067">ATP-binding</keyword>
<feature type="domain" description="Tetrahydrofolate dehydrogenase/cyclohydrolase catalytic" evidence="23">
    <location>
        <begin position="201"/>
        <end position="318"/>
    </location>
</feature>
<dbReference type="SUPFAM" id="SSF51735">
    <property type="entry name" value="NAD(P)-binding Rossmann-fold domains"/>
    <property type="match status" value="1"/>
</dbReference>
<evidence type="ECO:0000256" key="19">
    <source>
        <dbReference type="ARBA" id="ARBA00036357"/>
    </source>
</evidence>
<evidence type="ECO:0000256" key="17">
    <source>
        <dbReference type="ARBA" id="ARBA00023002"/>
    </source>
</evidence>
<sequence>MINNGRPPRRRLPRCRASTGNGSAARIRGAGTGSTPLPGATGPCSGKPRHLGVGPGKIPKARPGSPPARRPPPLRWARPGSGGRILGPPRLRPSAARPVRPAGAGRGEVDGSGPSPGLRRGPSSATRLEVRTLGRRRGGPPSPAGPEGGARPPSRSWRRVLRPRPAEPLREGRKVRSPQAGSRVGPRGGAEAGPSGGAEASGKAVSAQVREKLKRQVAQMREQVPSFRPGLAILQVGNREDSNLYINMKLKAAEEIGIKATHIKLPNTVTETEVLRCVTSLNEDSSIHGFIVQLPLDSEKMINIEAVTNAVAPEKDVDGLTSINAGKLARGDLGDCFIPCTPKGCLELIRETGVQIAGRHAVVIGRSKIVGAPMHDLLLWNNATVTTCHSKTAKLAEEISRADILVVAAGKPEMVKGEWIKPGAVVIDCGINYVPDNSKPNGKRVVGDVAYDEAKERASYITPVPGGVGPMTVAMLMQSTVESARRFLEKFKPGKWNIQYNQLRILNPVPSDIEISRSCIPKTIGHLAREIGLLSEEVELYGQTKAKILLSTIERLKDQPDGKYVVVTGITPTPLGEGKSTTTIGLVQALGAHLQQNVFACVRQPSQGPTFGIKGGAAGGGYSQVIPMEEFNLHLTGDVHAITAANNLVAAAIDARMFHEMTQTDKALFNRLVPSVGGVRKFSEIQIRRLQRLGIEKNSPETLTEEEINRFVRLDIDPETITWQRVLDTNDRFLRKITIGQSPTEKGYTRMTQFDISVASEIMAVLALTNNLEDMRARLGKMVVASSKKGDPISTEDLGVSGALTVLMKDAIKPNLMQTLEGTPVFVHAGPFANIAHGNSSILADKIALKLVGPEGFVVTEAGFGADIGMEKFFNIKCRYSGLRPHVVVLVATVRALKMHGGGPTVTAGVPLPNEYTEENLDLLEKGFKNLGKQIQNAWQFGVPVVVAVNAFKTDTEAELELIRRLSKEAGAYDAVKCTHWAEGGKGAVALAQAVERASRSPSDFRLLYDVELPVVEKIRIIAQKIYGASDIELLPEAQHKVDVYTKQGFGNLPICMAKTHLSLSHDPEKKGVPTDFILPIRDIRASVGAGFLYPLVGTMSTMPGLPTRPCFYDIDLDPVSEQVNGLF</sequence>
<dbReference type="GO" id="GO:0006164">
    <property type="term" value="P:purine nucleotide biosynthetic process"/>
    <property type="evidence" value="ECO:0007669"/>
    <property type="project" value="Ensembl"/>
</dbReference>
<dbReference type="CDD" id="cd01080">
    <property type="entry name" value="NAD_bind_m-THF_DH_Cyclohyd"/>
    <property type="match status" value="1"/>
</dbReference>
<dbReference type="GO" id="GO:0004488">
    <property type="term" value="F:methylenetetrahydrofolate dehydrogenase (NADP+) activity"/>
    <property type="evidence" value="ECO:0007669"/>
    <property type="project" value="UniProtKB-EC"/>
</dbReference>
<keyword evidence="12" id="KW-0436">Ligase</keyword>
<reference evidence="25" key="3">
    <citation type="submission" date="2025-09" db="UniProtKB">
        <authorList>
            <consortium name="Ensembl"/>
        </authorList>
    </citation>
    <scope>IDENTIFICATION</scope>
    <source>
        <strain evidence="25">Glennie</strain>
    </source>
</reference>
<dbReference type="InterPro" id="IPR027417">
    <property type="entry name" value="P-loop_NTPase"/>
</dbReference>
<evidence type="ECO:0000256" key="8">
    <source>
        <dbReference type="ARBA" id="ARBA00012859"/>
    </source>
</evidence>
<evidence type="ECO:0000256" key="5">
    <source>
        <dbReference type="ARBA" id="ARBA00011738"/>
    </source>
</evidence>
<dbReference type="FunFam" id="1.10.8.770:FF:000001">
    <property type="entry name" value="Methylenetetrahydrofolate dehydrogenase (NADP+ dependent) 1 like"/>
    <property type="match status" value="1"/>
</dbReference>
<dbReference type="UniPathway" id="UPA00193"/>
<gene>
    <name evidence="25" type="primary">MTHFD1</name>
</gene>
<dbReference type="PROSITE" id="PS00767">
    <property type="entry name" value="THF_DHG_CYH_2"/>
    <property type="match status" value="1"/>
</dbReference>
<dbReference type="PROSITE" id="PS00766">
    <property type="entry name" value="THF_DHG_CYH_1"/>
    <property type="match status" value="1"/>
</dbReference>
<comment type="subunit">
    <text evidence="5">Homodimer.</text>
</comment>
<reference evidence="25" key="2">
    <citation type="submission" date="2025-08" db="UniProtKB">
        <authorList>
            <consortium name="Ensembl"/>
        </authorList>
    </citation>
    <scope>IDENTIFICATION</scope>
    <source>
        <strain evidence="25">Glennie</strain>
    </source>
</reference>
<dbReference type="InterPro" id="IPR020628">
    <property type="entry name" value="Formate_THF_ligase_CS"/>
</dbReference>
<reference evidence="25 26" key="1">
    <citation type="journal article" date="2008" name="Nature">
        <title>Genome analysis of the platypus reveals unique signatures of evolution.</title>
        <authorList>
            <person name="Warren W.C."/>
            <person name="Hillier L.W."/>
            <person name="Marshall Graves J.A."/>
            <person name="Birney E."/>
            <person name="Ponting C.P."/>
            <person name="Grutzner F."/>
            <person name="Belov K."/>
            <person name="Miller W."/>
            <person name="Clarke L."/>
            <person name="Chinwalla A.T."/>
            <person name="Yang S.P."/>
            <person name="Heger A."/>
            <person name="Locke D.P."/>
            <person name="Miethke P."/>
            <person name="Waters P.D."/>
            <person name="Veyrunes F."/>
            <person name="Fulton L."/>
            <person name="Fulton B."/>
            <person name="Graves T."/>
            <person name="Wallis J."/>
            <person name="Puente X.S."/>
            <person name="Lopez-Otin C."/>
            <person name="Ordonez G.R."/>
            <person name="Eichler E.E."/>
            <person name="Chen L."/>
            <person name="Cheng Z."/>
            <person name="Deakin J.E."/>
            <person name="Alsop A."/>
            <person name="Thompson K."/>
            <person name="Kirby P."/>
            <person name="Papenfuss A.T."/>
            <person name="Wakefield M.J."/>
            <person name="Olender T."/>
            <person name="Lancet D."/>
            <person name="Huttley G.A."/>
            <person name="Smit A.F."/>
            <person name="Pask A."/>
            <person name="Temple-Smith P."/>
            <person name="Batzer M.A."/>
            <person name="Walker J.A."/>
            <person name="Konkel M.K."/>
            <person name="Harris R.S."/>
            <person name="Whittington C.M."/>
            <person name="Wong E.S."/>
            <person name="Gemmell N.J."/>
            <person name="Buschiazzo E."/>
            <person name="Vargas Jentzsch I.M."/>
            <person name="Merkel A."/>
            <person name="Schmitz J."/>
            <person name="Zemann A."/>
            <person name="Churakov G."/>
            <person name="Kriegs J.O."/>
            <person name="Brosius J."/>
            <person name="Murchison E.P."/>
            <person name="Sachidanandam R."/>
            <person name="Smith C."/>
            <person name="Hannon G.J."/>
            <person name="Tsend-Ayush E."/>
            <person name="McMillan D."/>
            <person name="Attenborough R."/>
            <person name="Rens W."/>
            <person name="Ferguson-Smith M."/>
            <person name="Lefevre C.M."/>
            <person name="Sharp J.A."/>
            <person name="Nicholas K.R."/>
            <person name="Ray D.A."/>
            <person name="Kube M."/>
            <person name="Reinhardt R."/>
            <person name="Pringle T.H."/>
            <person name="Taylor J."/>
            <person name="Jones R.C."/>
            <person name="Nixon B."/>
            <person name="Dacheux J.L."/>
            <person name="Niwa H."/>
            <person name="Sekita Y."/>
            <person name="Huang X."/>
            <person name="Stark A."/>
            <person name="Kheradpour P."/>
            <person name="Kellis M."/>
            <person name="Flicek P."/>
            <person name="Chen Y."/>
            <person name="Webber C."/>
            <person name="Hardison R."/>
            <person name="Nelson J."/>
            <person name="Hallsworth-Pepin K."/>
            <person name="Delehaunty K."/>
            <person name="Markovic C."/>
            <person name="Minx P."/>
            <person name="Feng Y."/>
            <person name="Kremitzki C."/>
            <person name="Mitreva M."/>
            <person name="Glasscock J."/>
            <person name="Wylie T."/>
            <person name="Wohldmann P."/>
            <person name="Thiru P."/>
            <person name="Nhan M.N."/>
            <person name="Pohl C.S."/>
            <person name="Smith S.M."/>
            <person name="Hou S."/>
            <person name="Nefedov M."/>
            <person name="de Jong P.J."/>
            <person name="Renfree M.B."/>
            <person name="Mardis E.R."/>
            <person name="Wilson R.K."/>
        </authorList>
    </citation>
    <scope>NUCLEOTIDE SEQUENCE [LARGE SCALE GENOMIC DNA]</scope>
    <source>
        <strain evidence="25 26">Glennie</strain>
    </source>
</reference>
<dbReference type="EC" id="6.3.4.3" evidence="6"/>
<feature type="compositionally biased region" description="Gly residues" evidence="22">
    <location>
        <begin position="186"/>
        <end position="196"/>
    </location>
</feature>
<dbReference type="AlphaFoldDB" id="A0A6I8NXQ5"/>
<keyword evidence="18" id="KW-0511">Multifunctional enzyme</keyword>
<accession>A0A6I8NXQ5</accession>
<dbReference type="GO" id="GO:0005524">
    <property type="term" value="F:ATP binding"/>
    <property type="evidence" value="ECO:0007669"/>
    <property type="project" value="UniProtKB-KW"/>
</dbReference>
<dbReference type="Gene3D" id="3.40.50.300">
    <property type="entry name" value="P-loop containing nucleotide triphosphate hydrolases"/>
    <property type="match status" value="2"/>
</dbReference>
<dbReference type="Ensembl" id="ENSOANT00000075310.1">
    <property type="protein sequence ID" value="ENSOANP00000046140.1"/>
    <property type="gene ID" value="ENSOANG00000051013.1"/>
</dbReference>
<evidence type="ECO:0000313" key="26">
    <source>
        <dbReference type="Proteomes" id="UP000002279"/>
    </source>
</evidence>
<dbReference type="InterPro" id="IPR000559">
    <property type="entry name" value="Formate_THF_ligase"/>
</dbReference>
<dbReference type="Pfam" id="PF01268">
    <property type="entry name" value="FTHFS"/>
    <property type="match status" value="1"/>
</dbReference>
<evidence type="ECO:0000256" key="2">
    <source>
        <dbReference type="ARBA" id="ARBA00004777"/>
    </source>
</evidence>
<protein>
    <recommendedName>
        <fullName evidence="9">C-1-tetrahydrofolate synthase, cytoplasmic</fullName>
        <ecNumber evidence="8">1.5.1.5</ecNumber>
        <ecNumber evidence="7">3.5.4.9</ecNumber>
        <ecNumber evidence="6">6.3.4.3</ecNumber>
    </recommendedName>
</protein>
<evidence type="ECO:0000256" key="11">
    <source>
        <dbReference type="ARBA" id="ARBA00022563"/>
    </source>
</evidence>
<dbReference type="SUPFAM" id="SSF53223">
    <property type="entry name" value="Aminoacid dehydrogenase-like, N-terminal domain"/>
    <property type="match status" value="1"/>
</dbReference>
<dbReference type="InterPro" id="IPR020630">
    <property type="entry name" value="THF_DH/CycHdrlase_cat_dom"/>
</dbReference>
<dbReference type="GO" id="GO:0009086">
    <property type="term" value="P:methionine biosynthetic process"/>
    <property type="evidence" value="ECO:0007669"/>
    <property type="project" value="Ensembl"/>
</dbReference>
<dbReference type="HAMAP" id="MF_01543">
    <property type="entry name" value="FTHFS"/>
    <property type="match status" value="1"/>
</dbReference>
<dbReference type="FunFam" id="3.40.50.720:FF:000006">
    <property type="entry name" value="Bifunctional protein FolD"/>
    <property type="match status" value="1"/>
</dbReference>
<feature type="domain" description="Tetrahydrofolate dehydrogenase/cyclohydrolase NAD(P)-binding" evidence="24">
    <location>
        <begin position="339"/>
        <end position="486"/>
    </location>
</feature>
<dbReference type="GO" id="GO:0004329">
    <property type="term" value="F:formate-tetrahydrofolate ligase activity"/>
    <property type="evidence" value="ECO:0007669"/>
    <property type="project" value="UniProtKB-EC"/>
</dbReference>
<dbReference type="GO" id="GO:0004477">
    <property type="term" value="F:methenyltetrahydrofolate cyclohydrolase activity"/>
    <property type="evidence" value="ECO:0007669"/>
    <property type="project" value="UniProtKB-EC"/>
</dbReference>
<keyword evidence="11" id="KW-0554">One-carbon metabolism</keyword>
<dbReference type="FunFam" id="3.40.50.10860:FF:000005">
    <property type="entry name" value="C-1-tetrahydrofolate synthase, cytoplasmic, putative"/>
    <property type="match status" value="1"/>
</dbReference>
<dbReference type="Gene3D" id="3.40.50.10860">
    <property type="entry name" value="Leucine Dehydrogenase, chain A, domain 1"/>
    <property type="match status" value="1"/>
</dbReference>
<evidence type="ECO:0000256" key="13">
    <source>
        <dbReference type="ARBA" id="ARBA00022741"/>
    </source>
</evidence>
<dbReference type="EC" id="3.5.4.9" evidence="7"/>
<keyword evidence="13" id="KW-0547">Nucleotide-binding</keyword>
<keyword evidence="16" id="KW-0521">NADP</keyword>
<dbReference type="GeneTree" id="ENSGT00940000154746"/>